<name>A0AAE4RMM5_MYCIT</name>
<organism evidence="1 2">
    <name type="scientific">Mycobacterium intracellulare</name>
    <dbReference type="NCBI Taxonomy" id="1767"/>
    <lineage>
        <taxon>Bacteria</taxon>
        <taxon>Bacillati</taxon>
        <taxon>Actinomycetota</taxon>
        <taxon>Actinomycetes</taxon>
        <taxon>Mycobacteriales</taxon>
        <taxon>Mycobacteriaceae</taxon>
        <taxon>Mycobacterium</taxon>
        <taxon>Mycobacterium avium complex (MAC)</taxon>
    </lineage>
</organism>
<gene>
    <name evidence="1" type="ORF">R4F53_25770</name>
</gene>
<protein>
    <submittedName>
        <fullName evidence="1">Uncharacterized protein</fullName>
    </submittedName>
</protein>
<reference evidence="1" key="1">
    <citation type="submission" date="2023-10" db="EMBL/GenBank/DDBJ databases">
        <title>Characterization and genome sequence of Mycobacterium intracellulare ABSURDO, a novel pathogenic isolate with three colony morphotypes that vary in growth and acid-fastness.</title>
        <authorList>
            <person name="Jude B.A."/>
            <person name="Robinson R.T."/>
        </authorList>
    </citation>
    <scope>NUCLEOTIDE SEQUENCE</scope>
    <source>
        <strain evidence="1">ABSURDO Component B</strain>
    </source>
</reference>
<dbReference type="Proteomes" id="UP001187143">
    <property type="component" value="Unassembled WGS sequence"/>
</dbReference>
<dbReference type="RefSeq" id="WP_317728798.1">
    <property type="nucleotide sequence ID" value="NZ_JAWLLC010000038.1"/>
</dbReference>
<comment type="caution">
    <text evidence="1">The sequence shown here is derived from an EMBL/GenBank/DDBJ whole genome shotgun (WGS) entry which is preliminary data.</text>
</comment>
<sequence>MIEAVVWQELVGSDRIPASVIDWLVNGYRSAPAPACDVSYPRAGYAGLLEF</sequence>
<evidence type="ECO:0000313" key="2">
    <source>
        <dbReference type="Proteomes" id="UP001187143"/>
    </source>
</evidence>
<evidence type="ECO:0000313" key="1">
    <source>
        <dbReference type="EMBL" id="MDV7015682.1"/>
    </source>
</evidence>
<dbReference type="EMBL" id="JAWLLD010000046">
    <property type="protein sequence ID" value="MDV7015682.1"/>
    <property type="molecule type" value="Genomic_DNA"/>
</dbReference>
<accession>A0AAE4RMM5</accession>
<proteinExistence type="predicted"/>
<dbReference type="AlphaFoldDB" id="A0AAE4RMM5"/>